<comment type="catalytic activity">
    <reaction evidence="11">
        <text>(2R)-3-phosphoglycerate + NAD(+) = 3-phosphooxypyruvate + NADH + H(+)</text>
        <dbReference type="Rhea" id="RHEA:12641"/>
        <dbReference type="ChEBI" id="CHEBI:15378"/>
        <dbReference type="ChEBI" id="CHEBI:18110"/>
        <dbReference type="ChEBI" id="CHEBI:57540"/>
        <dbReference type="ChEBI" id="CHEBI:57945"/>
        <dbReference type="ChEBI" id="CHEBI:58272"/>
        <dbReference type="EC" id="1.1.1.95"/>
    </reaction>
</comment>
<reference evidence="14" key="1">
    <citation type="submission" date="2020-10" db="EMBL/GenBank/DDBJ databases">
        <authorList>
            <person name="Gilroy R."/>
        </authorList>
    </citation>
    <scope>NUCLEOTIDE SEQUENCE</scope>
    <source>
        <strain evidence="14">ChiSjej1B19-3389</strain>
    </source>
</reference>
<evidence type="ECO:0000256" key="1">
    <source>
        <dbReference type="ARBA" id="ARBA00003800"/>
    </source>
</evidence>
<comment type="pathway">
    <text evidence="2">Amino-acid biosynthesis; L-serine biosynthesis; L-serine from 3-phospho-D-glycerate: step 1/3.</text>
</comment>
<dbReference type="InterPro" id="IPR006140">
    <property type="entry name" value="D-isomer_DH_NAD-bd"/>
</dbReference>
<comment type="similarity">
    <text evidence="3 12">Belongs to the D-isomer specific 2-hydroxyacid dehydrogenase family.</text>
</comment>
<reference evidence="14" key="2">
    <citation type="journal article" date="2021" name="PeerJ">
        <title>Extensive microbial diversity within the chicken gut microbiome revealed by metagenomics and culture.</title>
        <authorList>
            <person name="Gilroy R."/>
            <person name="Ravi A."/>
            <person name="Getino M."/>
            <person name="Pursley I."/>
            <person name="Horton D.L."/>
            <person name="Alikhan N.F."/>
            <person name="Baker D."/>
            <person name="Gharbi K."/>
            <person name="Hall N."/>
            <person name="Watson M."/>
            <person name="Adriaenssens E.M."/>
            <person name="Foster-Nyarko E."/>
            <person name="Jarju S."/>
            <person name="Secka A."/>
            <person name="Antonio M."/>
            <person name="Oren A."/>
            <person name="Chaudhuri R.R."/>
            <person name="La Ragione R."/>
            <person name="Hildebrand F."/>
            <person name="Pallen M.J."/>
        </authorList>
    </citation>
    <scope>NUCLEOTIDE SEQUENCE</scope>
    <source>
        <strain evidence="14">ChiSjej1B19-3389</strain>
    </source>
</reference>
<dbReference type="AlphaFoldDB" id="A0A9D1CTP7"/>
<evidence type="ECO:0000259" key="13">
    <source>
        <dbReference type="PROSITE" id="PS51671"/>
    </source>
</evidence>
<dbReference type="InterPro" id="IPR002912">
    <property type="entry name" value="ACT_dom"/>
</dbReference>
<dbReference type="SUPFAM" id="SSF55021">
    <property type="entry name" value="ACT-like"/>
    <property type="match status" value="1"/>
</dbReference>
<dbReference type="PROSITE" id="PS00065">
    <property type="entry name" value="D_2_HYDROXYACID_DH_1"/>
    <property type="match status" value="1"/>
</dbReference>
<comment type="function">
    <text evidence="1">Catalyzes the reversible oxidation of 3-phospho-D-glycerate to 3-phosphonooxypyruvate, the first step of the phosphorylated L-serine biosynthesis pathway. Also catalyzes the reversible oxidation of 2-hydroxyglutarate to 2-oxoglutarate.</text>
</comment>
<evidence type="ECO:0000256" key="9">
    <source>
        <dbReference type="ARBA" id="ARBA00030455"/>
    </source>
</evidence>
<dbReference type="InterPro" id="IPR045865">
    <property type="entry name" value="ACT-like_dom_sf"/>
</dbReference>
<protein>
    <recommendedName>
        <fullName evidence="6">D-3-phosphoglycerate dehydrogenase</fullName>
        <ecNumber evidence="4">1.1.1.399</ecNumber>
        <ecNumber evidence="5">1.1.1.95</ecNumber>
    </recommendedName>
    <alternativeName>
        <fullName evidence="9">2-oxoglutarate reductase</fullName>
    </alternativeName>
</protein>
<evidence type="ECO:0000313" key="14">
    <source>
        <dbReference type="EMBL" id="HIQ79911.1"/>
    </source>
</evidence>
<evidence type="ECO:0000256" key="12">
    <source>
        <dbReference type="RuleBase" id="RU003719"/>
    </source>
</evidence>
<dbReference type="InterPro" id="IPR036291">
    <property type="entry name" value="NAD(P)-bd_dom_sf"/>
</dbReference>
<name>A0A9D1CTP7_9FIRM</name>
<evidence type="ECO:0000256" key="8">
    <source>
        <dbReference type="ARBA" id="ARBA00023027"/>
    </source>
</evidence>
<evidence type="ECO:0000256" key="10">
    <source>
        <dbReference type="ARBA" id="ARBA00048126"/>
    </source>
</evidence>
<dbReference type="GO" id="GO:0051287">
    <property type="term" value="F:NAD binding"/>
    <property type="evidence" value="ECO:0007669"/>
    <property type="project" value="InterPro"/>
</dbReference>
<organism evidence="14 15">
    <name type="scientific">Candidatus Scatavimonas merdigallinarum</name>
    <dbReference type="NCBI Taxonomy" id="2840914"/>
    <lineage>
        <taxon>Bacteria</taxon>
        <taxon>Bacillati</taxon>
        <taxon>Bacillota</taxon>
        <taxon>Clostridia</taxon>
        <taxon>Eubacteriales</taxon>
        <taxon>Oscillospiraceae</taxon>
        <taxon>Oscillospiraceae incertae sedis</taxon>
        <taxon>Candidatus Scatavimonas</taxon>
    </lineage>
</organism>
<dbReference type="CDD" id="cd12174">
    <property type="entry name" value="PGDH_like_3"/>
    <property type="match status" value="1"/>
</dbReference>
<dbReference type="SUPFAM" id="SSF52283">
    <property type="entry name" value="Formate/glycerate dehydrogenase catalytic domain-like"/>
    <property type="match status" value="1"/>
</dbReference>
<accession>A0A9D1CTP7</accession>
<dbReference type="Pfam" id="PF00389">
    <property type="entry name" value="2-Hacid_dh"/>
    <property type="match status" value="1"/>
</dbReference>
<dbReference type="PANTHER" id="PTHR42938">
    <property type="entry name" value="FORMATE DEHYDROGENASE 1"/>
    <property type="match status" value="1"/>
</dbReference>
<dbReference type="GO" id="GO:0004617">
    <property type="term" value="F:phosphoglycerate dehydrogenase activity"/>
    <property type="evidence" value="ECO:0007669"/>
    <property type="project" value="UniProtKB-EC"/>
</dbReference>
<dbReference type="PROSITE" id="PS51671">
    <property type="entry name" value="ACT"/>
    <property type="match status" value="1"/>
</dbReference>
<evidence type="ECO:0000256" key="5">
    <source>
        <dbReference type="ARBA" id="ARBA00013143"/>
    </source>
</evidence>
<feature type="domain" description="ACT" evidence="13">
    <location>
        <begin position="318"/>
        <end position="386"/>
    </location>
</feature>
<keyword evidence="8" id="KW-0520">NAD</keyword>
<evidence type="ECO:0000256" key="3">
    <source>
        <dbReference type="ARBA" id="ARBA00005854"/>
    </source>
</evidence>
<gene>
    <name evidence="14" type="ORF">IAD32_01340</name>
</gene>
<evidence type="ECO:0000313" key="15">
    <source>
        <dbReference type="Proteomes" id="UP000886787"/>
    </source>
</evidence>
<dbReference type="EC" id="1.1.1.399" evidence="4"/>
<comment type="catalytic activity">
    <reaction evidence="10">
        <text>(R)-2-hydroxyglutarate + NAD(+) = 2-oxoglutarate + NADH + H(+)</text>
        <dbReference type="Rhea" id="RHEA:49612"/>
        <dbReference type="ChEBI" id="CHEBI:15378"/>
        <dbReference type="ChEBI" id="CHEBI:15801"/>
        <dbReference type="ChEBI" id="CHEBI:16810"/>
        <dbReference type="ChEBI" id="CHEBI:57540"/>
        <dbReference type="ChEBI" id="CHEBI:57945"/>
        <dbReference type="EC" id="1.1.1.399"/>
    </reaction>
</comment>
<proteinExistence type="inferred from homology"/>
<dbReference type="InterPro" id="IPR006139">
    <property type="entry name" value="D-isomer_2_OHA_DH_cat_dom"/>
</dbReference>
<dbReference type="SUPFAM" id="SSF51735">
    <property type="entry name" value="NAD(P)-binding Rossmann-fold domains"/>
    <property type="match status" value="1"/>
</dbReference>
<evidence type="ECO:0000256" key="11">
    <source>
        <dbReference type="ARBA" id="ARBA00048731"/>
    </source>
</evidence>
<keyword evidence="7 12" id="KW-0560">Oxidoreductase</keyword>
<comment type="caution">
    <text evidence="14">The sequence shown here is derived from an EMBL/GenBank/DDBJ whole genome shotgun (WGS) entry which is preliminary data.</text>
</comment>
<dbReference type="EC" id="1.1.1.95" evidence="5"/>
<evidence type="ECO:0000256" key="4">
    <source>
        <dbReference type="ARBA" id="ARBA00013001"/>
    </source>
</evidence>
<dbReference type="PANTHER" id="PTHR42938:SF47">
    <property type="entry name" value="HYDROXYPYRUVATE REDUCTASE"/>
    <property type="match status" value="1"/>
</dbReference>
<evidence type="ECO:0000256" key="2">
    <source>
        <dbReference type="ARBA" id="ARBA00005216"/>
    </source>
</evidence>
<dbReference type="Proteomes" id="UP000886787">
    <property type="component" value="Unassembled WGS sequence"/>
</dbReference>
<dbReference type="Gene3D" id="3.30.70.260">
    <property type="match status" value="1"/>
</dbReference>
<dbReference type="EMBL" id="DVFW01000009">
    <property type="protein sequence ID" value="HIQ79911.1"/>
    <property type="molecule type" value="Genomic_DNA"/>
</dbReference>
<sequence>MYNILTLNKIAKTGLARLGENYVCSDAVENPDAIMVRSASMHDMEFSKNTIAIARAGAGVNNIPVDQCSEQGIVVFNTPGANANAVKELVIAGLLLSSRKIVDGIAWANTLKGNGDQVGKMVEKGKSAFVGPEIKGKKLGVIGLGAIGVLVANAATALGMDVLGYDPYLSVDAAWQLSRHTTHVMSLDPIFAQCDYITVHVPLTPDTKEIINADNISKMKDGVRILNFSRADLVRSADVVAALNSGKLSAYVTDFATDDVLGQPGVIAMPHLGASTPESEDNCACMAADEIKDYLENGNVTNSVNFPNVCMPKTGEVRYCILHKNAPNILQQILAMLGQKGANVENMENKSRKEFAYTIVDATNVSKEIREEIQEIAGVLRVRVIK</sequence>
<evidence type="ECO:0000256" key="7">
    <source>
        <dbReference type="ARBA" id="ARBA00023002"/>
    </source>
</evidence>
<evidence type="ECO:0000256" key="6">
    <source>
        <dbReference type="ARBA" id="ARBA00021582"/>
    </source>
</evidence>
<dbReference type="Pfam" id="PF02826">
    <property type="entry name" value="2-Hacid_dh_C"/>
    <property type="match status" value="1"/>
</dbReference>
<dbReference type="Gene3D" id="3.40.50.720">
    <property type="entry name" value="NAD(P)-binding Rossmann-like Domain"/>
    <property type="match status" value="2"/>
</dbReference>
<dbReference type="InterPro" id="IPR029752">
    <property type="entry name" value="D-isomer_DH_CS1"/>
</dbReference>